<organism evidence="2 3">
    <name type="scientific">Dysgonomonas hofstadii</name>
    <dbReference type="NCBI Taxonomy" id="637886"/>
    <lineage>
        <taxon>Bacteria</taxon>
        <taxon>Pseudomonadati</taxon>
        <taxon>Bacteroidota</taxon>
        <taxon>Bacteroidia</taxon>
        <taxon>Bacteroidales</taxon>
        <taxon>Dysgonomonadaceae</taxon>
        <taxon>Dysgonomonas</taxon>
    </lineage>
</organism>
<evidence type="ECO:0000313" key="2">
    <source>
        <dbReference type="EMBL" id="MBB4038224.1"/>
    </source>
</evidence>
<reference evidence="2 3" key="1">
    <citation type="submission" date="2020-08" db="EMBL/GenBank/DDBJ databases">
        <title>Genomic Encyclopedia of Type Strains, Phase IV (KMG-IV): sequencing the most valuable type-strain genomes for metagenomic binning, comparative biology and taxonomic classification.</title>
        <authorList>
            <person name="Goeker M."/>
        </authorList>
    </citation>
    <scope>NUCLEOTIDE SEQUENCE [LARGE SCALE GENOMIC DNA]</scope>
    <source>
        <strain evidence="2 3">DSM 104969</strain>
    </source>
</reference>
<protein>
    <recommendedName>
        <fullName evidence="1">Helix-turn-helix domain-containing protein</fullName>
    </recommendedName>
</protein>
<dbReference type="RefSeq" id="WP_183309026.1">
    <property type="nucleotide sequence ID" value="NZ_JACIEP010000025.1"/>
</dbReference>
<dbReference type="InterPro" id="IPR041657">
    <property type="entry name" value="HTH_17"/>
</dbReference>
<accession>A0A840CXD8</accession>
<name>A0A840CXD8_9BACT</name>
<feature type="domain" description="Helix-turn-helix" evidence="1">
    <location>
        <begin position="40"/>
        <end position="88"/>
    </location>
</feature>
<evidence type="ECO:0000313" key="3">
    <source>
        <dbReference type="Proteomes" id="UP000555103"/>
    </source>
</evidence>
<dbReference type="Pfam" id="PF12728">
    <property type="entry name" value="HTH_17"/>
    <property type="match status" value="1"/>
</dbReference>
<sequence>MEIVNIEAHTFEAMMNRFEALTQRVETICKDYNGNERKQWLDSQDVCVILNVSKRKLQYLRDTGELGYTMIAHKVFYRPEDVQGMIERLSKGKEASHE</sequence>
<proteinExistence type="predicted"/>
<dbReference type="PANTHER" id="PTHR34585">
    <property type="match status" value="1"/>
</dbReference>
<keyword evidence="3" id="KW-1185">Reference proteome</keyword>
<evidence type="ECO:0000259" key="1">
    <source>
        <dbReference type="Pfam" id="PF12728"/>
    </source>
</evidence>
<dbReference type="Proteomes" id="UP000555103">
    <property type="component" value="Unassembled WGS sequence"/>
</dbReference>
<comment type="caution">
    <text evidence="2">The sequence shown here is derived from an EMBL/GenBank/DDBJ whole genome shotgun (WGS) entry which is preliminary data.</text>
</comment>
<dbReference type="EMBL" id="JACIEP010000025">
    <property type="protein sequence ID" value="MBB4038224.1"/>
    <property type="molecule type" value="Genomic_DNA"/>
</dbReference>
<dbReference type="PANTHER" id="PTHR34585:SF22">
    <property type="entry name" value="HELIX-TURN-HELIX DOMAIN-CONTAINING PROTEIN"/>
    <property type="match status" value="1"/>
</dbReference>
<dbReference type="AlphaFoldDB" id="A0A840CXD8"/>
<gene>
    <name evidence="2" type="ORF">GGR21_004156</name>
</gene>